<evidence type="ECO:0000313" key="2">
    <source>
        <dbReference type="Proteomes" id="UP000515153"/>
    </source>
</evidence>
<sequence length="118" mass="13304">MTSNHNRVGFDNNRHQWKLLLHRGIGLRCGPRKSTPDAKRPRRPSAPPRSRPRKKSAAHGHGCTDNGQARLEAREQRRLDEVSRLVMLKVGIEVVEYAEDGDDDAAVGFRWISVAVSE</sequence>
<organism evidence="2 3">
    <name type="scientific">Pyricularia grisea</name>
    <name type="common">Crabgrass-specific blast fungus</name>
    <name type="synonym">Magnaporthe grisea</name>
    <dbReference type="NCBI Taxonomy" id="148305"/>
    <lineage>
        <taxon>Eukaryota</taxon>
        <taxon>Fungi</taxon>
        <taxon>Dikarya</taxon>
        <taxon>Ascomycota</taxon>
        <taxon>Pezizomycotina</taxon>
        <taxon>Sordariomycetes</taxon>
        <taxon>Sordariomycetidae</taxon>
        <taxon>Magnaporthales</taxon>
        <taxon>Pyriculariaceae</taxon>
        <taxon>Pyricularia</taxon>
    </lineage>
</organism>
<keyword evidence="2" id="KW-1185">Reference proteome</keyword>
<reference evidence="3" key="1">
    <citation type="journal article" date="2019" name="Mol. Biol. Evol.">
        <title>Blast fungal genomes show frequent chromosomal changes, gene gains and losses, and effector gene turnover.</title>
        <authorList>
            <person name="Gomez Luciano L.B."/>
            <person name="Jason Tsai I."/>
            <person name="Chuma I."/>
            <person name="Tosa Y."/>
            <person name="Chen Y.H."/>
            <person name="Li J.Y."/>
            <person name="Li M.Y."/>
            <person name="Jade Lu M.Y."/>
            <person name="Nakayashiki H."/>
            <person name="Li W.H."/>
        </authorList>
    </citation>
    <scope>NUCLEOTIDE SEQUENCE</scope>
    <source>
        <strain evidence="3">NI907</strain>
    </source>
</reference>
<evidence type="ECO:0000256" key="1">
    <source>
        <dbReference type="SAM" id="MobiDB-lite"/>
    </source>
</evidence>
<dbReference type="KEGG" id="pgri:PgNI_02008"/>
<reference evidence="3" key="3">
    <citation type="submission" date="2025-08" db="UniProtKB">
        <authorList>
            <consortium name="RefSeq"/>
        </authorList>
    </citation>
    <scope>IDENTIFICATION</scope>
    <source>
        <strain evidence="3">NI907</strain>
    </source>
</reference>
<feature type="region of interest" description="Disordered" evidence="1">
    <location>
        <begin position="27"/>
        <end position="75"/>
    </location>
</feature>
<proteinExistence type="predicted"/>
<dbReference type="Proteomes" id="UP000515153">
    <property type="component" value="Unplaced"/>
</dbReference>
<dbReference type="AlphaFoldDB" id="A0A6P8BGS6"/>
<dbReference type="GeneID" id="41956990"/>
<protein>
    <submittedName>
        <fullName evidence="3">Uncharacterized protein</fullName>
    </submittedName>
</protein>
<evidence type="ECO:0000313" key="3">
    <source>
        <dbReference type="RefSeq" id="XP_030986279.1"/>
    </source>
</evidence>
<accession>A0A6P8BGS6</accession>
<gene>
    <name evidence="3" type="ORF">PgNI_02008</name>
</gene>
<dbReference type="RefSeq" id="XP_030986279.1">
    <property type="nucleotide sequence ID" value="XM_031122078.1"/>
</dbReference>
<name>A0A6P8BGS6_PYRGI</name>
<reference evidence="3" key="2">
    <citation type="submission" date="2019-10" db="EMBL/GenBank/DDBJ databases">
        <authorList>
            <consortium name="NCBI Genome Project"/>
        </authorList>
    </citation>
    <scope>NUCLEOTIDE SEQUENCE</scope>
    <source>
        <strain evidence="3">NI907</strain>
    </source>
</reference>